<keyword evidence="3" id="KW-1185">Reference proteome</keyword>
<comment type="caution">
    <text evidence="2">The sequence shown here is derived from an EMBL/GenBank/DDBJ whole genome shotgun (WGS) entry which is preliminary data.</text>
</comment>
<dbReference type="EMBL" id="PVTO01000038">
    <property type="protein sequence ID" value="PRY74848.1"/>
    <property type="molecule type" value="Genomic_DNA"/>
</dbReference>
<sequence length="190" mass="22306">MRFFIMYNLINPTKSLSVIFSIISILWFLLLTLVTSFFGVSLSLYSLGLWELFFLMFPFVLAASFFIWTFFLTLLEVIYRVANDKVVNLIDSNRQSQYFRKFLQSDESQTEEVNIGSIKRFNFYISFLTINVTEDQVEILLPLPPRIESYNILKSSLPDIREVASIRMPSYTFQPAERGSFYFKITGRKN</sequence>
<evidence type="ECO:0000313" key="2">
    <source>
        <dbReference type="EMBL" id="PRY74848.1"/>
    </source>
</evidence>
<keyword evidence="1" id="KW-1133">Transmembrane helix</keyword>
<dbReference type="RefSeq" id="WP_106196158.1">
    <property type="nucleotide sequence ID" value="NZ_PVTO01000038.1"/>
</dbReference>
<keyword evidence="1" id="KW-0472">Membrane</keyword>
<name>A0A2T0VUD5_9LACT</name>
<feature type="transmembrane region" description="Helical" evidence="1">
    <location>
        <begin position="52"/>
        <end position="75"/>
    </location>
</feature>
<protein>
    <submittedName>
        <fullName evidence="2">Uncharacterized protein</fullName>
    </submittedName>
</protein>
<dbReference type="AlphaFoldDB" id="A0A2T0VUD5"/>
<organism evidence="2 3">
    <name type="scientific">Alkalibacterium olivapovliticus</name>
    <dbReference type="NCBI Taxonomy" id="99907"/>
    <lineage>
        <taxon>Bacteria</taxon>
        <taxon>Bacillati</taxon>
        <taxon>Bacillota</taxon>
        <taxon>Bacilli</taxon>
        <taxon>Lactobacillales</taxon>
        <taxon>Carnobacteriaceae</taxon>
        <taxon>Alkalibacterium</taxon>
    </lineage>
</organism>
<dbReference type="Proteomes" id="UP000238205">
    <property type="component" value="Unassembled WGS sequence"/>
</dbReference>
<keyword evidence="1" id="KW-0812">Transmembrane</keyword>
<gene>
    <name evidence="2" type="ORF">CLV38_1385</name>
</gene>
<evidence type="ECO:0000313" key="3">
    <source>
        <dbReference type="Proteomes" id="UP000238205"/>
    </source>
</evidence>
<evidence type="ECO:0000256" key="1">
    <source>
        <dbReference type="SAM" id="Phobius"/>
    </source>
</evidence>
<proteinExistence type="predicted"/>
<accession>A0A2T0VUD5</accession>
<feature type="transmembrane region" description="Helical" evidence="1">
    <location>
        <begin position="16"/>
        <end position="40"/>
    </location>
</feature>
<reference evidence="2 3" key="1">
    <citation type="submission" date="2018-03" db="EMBL/GenBank/DDBJ databases">
        <title>Genomic Encyclopedia of Archaeal and Bacterial Type Strains, Phase II (KMG-II): from individual species to whole genera.</title>
        <authorList>
            <person name="Goeker M."/>
        </authorList>
    </citation>
    <scope>NUCLEOTIDE SEQUENCE [LARGE SCALE GENOMIC DNA]</scope>
    <source>
        <strain evidence="2 3">DSM 13175</strain>
    </source>
</reference>